<organism evidence="1 2">
    <name type="scientific">Blepharisma stoltei</name>
    <dbReference type="NCBI Taxonomy" id="1481888"/>
    <lineage>
        <taxon>Eukaryota</taxon>
        <taxon>Sar</taxon>
        <taxon>Alveolata</taxon>
        <taxon>Ciliophora</taxon>
        <taxon>Postciliodesmatophora</taxon>
        <taxon>Heterotrichea</taxon>
        <taxon>Heterotrichida</taxon>
        <taxon>Blepharismidae</taxon>
        <taxon>Blepharisma</taxon>
    </lineage>
</organism>
<gene>
    <name evidence="1" type="ORF">BSTOLATCC_MIC1354</name>
</gene>
<proteinExistence type="predicted"/>
<evidence type="ECO:0000313" key="2">
    <source>
        <dbReference type="Proteomes" id="UP001162131"/>
    </source>
</evidence>
<reference evidence="1" key="1">
    <citation type="submission" date="2021-09" db="EMBL/GenBank/DDBJ databases">
        <authorList>
            <consortium name="AG Swart"/>
            <person name="Singh M."/>
            <person name="Singh A."/>
            <person name="Seah K."/>
            <person name="Emmerich C."/>
        </authorList>
    </citation>
    <scope>NUCLEOTIDE SEQUENCE</scope>
    <source>
        <strain evidence="1">ATCC30299</strain>
    </source>
</reference>
<dbReference type="AlphaFoldDB" id="A0AAU9IAW0"/>
<evidence type="ECO:0008006" key="3">
    <source>
        <dbReference type="Google" id="ProtNLM"/>
    </source>
</evidence>
<name>A0AAU9IAW0_9CILI</name>
<keyword evidence="2" id="KW-1185">Reference proteome</keyword>
<accession>A0AAU9IAW0</accession>
<dbReference type="Proteomes" id="UP001162131">
    <property type="component" value="Unassembled WGS sequence"/>
</dbReference>
<evidence type="ECO:0000313" key="1">
    <source>
        <dbReference type="EMBL" id="CAG9310511.1"/>
    </source>
</evidence>
<dbReference type="EMBL" id="CAJZBQ010000002">
    <property type="protein sequence ID" value="CAG9310511.1"/>
    <property type="molecule type" value="Genomic_DNA"/>
</dbReference>
<protein>
    <recommendedName>
        <fullName evidence="3">Maturase K</fullName>
    </recommendedName>
</protein>
<comment type="caution">
    <text evidence="1">The sequence shown here is derived from an EMBL/GenBank/DDBJ whole genome shotgun (WGS) entry which is preliminary data.</text>
</comment>
<sequence>MHSLKSLIVSLYDTIELYILLVSKISKCENFLYFGIIKWKRFNHWSNEIIFSEFFRCWSYIAHPRVHFKQILKIIYKSEYCFHAIIEGQYIKVTLFCLALLV</sequence>